<feature type="transmembrane region" description="Helical" evidence="1">
    <location>
        <begin position="97"/>
        <end position="116"/>
    </location>
</feature>
<accession>A0A9W6SK84</accession>
<proteinExistence type="predicted"/>
<comment type="caution">
    <text evidence="2">The sequence shown here is derived from an EMBL/GenBank/DDBJ whole genome shotgun (WGS) entry which is preliminary data.</text>
</comment>
<gene>
    <name evidence="2" type="ORF">Afil01_19760</name>
</gene>
<keyword evidence="3" id="KW-1185">Reference proteome</keyword>
<organism evidence="2 3">
    <name type="scientific">Actinorhabdospora filicis</name>
    <dbReference type="NCBI Taxonomy" id="1785913"/>
    <lineage>
        <taxon>Bacteria</taxon>
        <taxon>Bacillati</taxon>
        <taxon>Actinomycetota</taxon>
        <taxon>Actinomycetes</taxon>
        <taxon>Micromonosporales</taxon>
        <taxon>Micromonosporaceae</taxon>
        <taxon>Actinorhabdospora</taxon>
    </lineage>
</organism>
<feature type="transmembrane region" description="Helical" evidence="1">
    <location>
        <begin position="20"/>
        <end position="41"/>
    </location>
</feature>
<dbReference type="EMBL" id="BSTX01000001">
    <property type="protein sequence ID" value="GLZ77169.1"/>
    <property type="molecule type" value="Genomic_DNA"/>
</dbReference>
<feature type="transmembrane region" description="Helical" evidence="1">
    <location>
        <begin position="65"/>
        <end position="85"/>
    </location>
</feature>
<name>A0A9W6SK84_9ACTN</name>
<evidence type="ECO:0000256" key="1">
    <source>
        <dbReference type="SAM" id="Phobius"/>
    </source>
</evidence>
<keyword evidence="1" id="KW-1133">Transmembrane helix</keyword>
<dbReference type="AlphaFoldDB" id="A0A9W6SK84"/>
<reference evidence="2" key="1">
    <citation type="submission" date="2023-03" db="EMBL/GenBank/DDBJ databases">
        <title>Actinorhabdospora filicis NBRC 111898.</title>
        <authorList>
            <person name="Ichikawa N."/>
            <person name="Sato H."/>
            <person name="Tonouchi N."/>
        </authorList>
    </citation>
    <scope>NUCLEOTIDE SEQUENCE</scope>
    <source>
        <strain evidence="2">NBRC 111898</strain>
    </source>
</reference>
<protein>
    <submittedName>
        <fullName evidence="2">Uncharacterized protein</fullName>
    </submittedName>
</protein>
<evidence type="ECO:0000313" key="3">
    <source>
        <dbReference type="Proteomes" id="UP001165079"/>
    </source>
</evidence>
<sequence length="190" mass="20121">MQTEVSVSLAPPRTVRAAALIQYATLALAVVGAVLSVLTTVELLKVLPGQYEGEQREAVVDGTRVAAYGLVVVWLVFSGVFAMLARWYSRGRRWARNWTWGVAGLLALCGACGLMGSGRPRGYGDDPLARDDVQRALDAATPGWWSGANMVVQGLGFAAYAAIIVLLALPASSAFFQRPEGVRPASGVAE</sequence>
<evidence type="ECO:0000313" key="2">
    <source>
        <dbReference type="EMBL" id="GLZ77169.1"/>
    </source>
</evidence>
<dbReference type="Proteomes" id="UP001165079">
    <property type="component" value="Unassembled WGS sequence"/>
</dbReference>
<keyword evidence="1" id="KW-0812">Transmembrane</keyword>
<dbReference type="RefSeq" id="WP_285662300.1">
    <property type="nucleotide sequence ID" value="NZ_BSTX01000001.1"/>
</dbReference>
<feature type="transmembrane region" description="Helical" evidence="1">
    <location>
        <begin position="150"/>
        <end position="169"/>
    </location>
</feature>
<keyword evidence="1" id="KW-0472">Membrane</keyword>